<reference evidence="4 5" key="1">
    <citation type="submission" date="2016-12" db="EMBL/GenBank/DDBJ databases">
        <authorList>
            <person name="Song W.-J."/>
            <person name="Kurnit D.M."/>
        </authorList>
    </citation>
    <scope>NUCLEOTIDE SEQUENCE [LARGE SCALE GENOMIC DNA]</scope>
    <source>
        <strain evidence="4 5">CECT 9026</strain>
    </source>
</reference>
<dbReference type="RefSeq" id="WP_074371827.1">
    <property type="nucleotide sequence ID" value="NZ_AP024907.1"/>
</dbReference>
<dbReference type="OrthoDB" id="9794876at2"/>
<dbReference type="CDD" id="cd20736">
    <property type="entry name" value="PoNe_Nuclease"/>
    <property type="match status" value="1"/>
</dbReference>
<sequence>MARFSHREIGAHYEQAASAFLIARGLHLITQNFSCRTGEIDLIMRDQQTTVFVEVKYRKNRHFGHAAEAVTPTKTKKLIQTAQFWLLTQGLSPYDTDFRFDVIAIHQDGDDIDWFQNAITQG</sequence>
<proteinExistence type="inferred from homology"/>
<dbReference type="Pfam" id="PF02021">
    <property type="entry name" value="UPF0102"/>
    <property type="match status" value="1"/>
</dbReference>
<dbReference type="NCBIfam" id="NF009150">
    <property type="entry name" value="PRK12497.1-3"/>
    <property type="match status" value="1"/>
</dbReference>
<gene>
    <name evidence="4" type="ORF">VSP9026_00884</name>
    <name evidence="3" type="ORF">Vspart_02658</name>
</gene>
<evidence type="ECO:0000313" key="5">
    <source>
        <dbReference type="Proteomes" id="UP000184774"/>
    </source>
</evidence>
<accession>A0A1N6M1B9</accession>
<reference evidence="3 6" key="3">
    <citation type="journal article" date="2020" name="J. Nat. Prod.">
        <title>Genomics-Metabolomics Profiling Disclosed Marine Vibrio spartinae 3.6 as a Producer of a New Branched Side Chain Prodigiosin.</title>
        <authorList>
            <person name="Vitale G.A."/>
            <person name="Sciarretta M."/>
            <person name="Palma Esposito F."/>
            <person name="January G.G."/>
            <person name="Giaccio M."/>
            <person name="Bunk B."/>
            <person name="Sproer C."/>
            <person name="Bajerski F."/>
            <person name="Power D."/>
            <person name="Festa C."/>
            <person name="Monti M.C."/>
            <person name="D'Auria M.V."/>
            <person name="de Pascale D."/>
        </authorList>
    </citation>
    <scope>NUCLEOTIDE SEQUENCE [LARGE SCALE GENOMIC DNA]</scope>
    <source>
        <strain evidence="3 6">3.6</strain>
    </source>
</reference>
<evidence type="ECO:0000313" key="6">
    <source>
        <dbReference type="Proteomes" id="UP000515264"/>
    </source>
</evidence>
<dbReference type="PANTHER" id="PTHR34039:SF1">
    <property type="entry name" value="UPF0102 PROTEIN YRAN"/>
    <property type="match status" value="1"/>
</dbReference>
<dbReference type="EMBL" id="FSSB01000007">
    <property type="protein sequence ID" value="SIO93233.1"/>
    <property type="molecule type" value="Genomic_DNA"/>
</dbReference>
<dbReference type="Proteomes" id="UP000184774">
    <property type="component" value="Unassembled WGS sequence"/>
</dbReference>
<dbReference type="AlphaFoldDB" id="A0A1N6M1B9"/>
<dbReference type="NCBIfam" id="TIGR00252">
    <property type="entry name" value="YraN family protein"/>
    <property type="match status" value="1"/>
</dbReference>
<name>A0A1N6M1B9_9VIBR</name>
<reference evidence="3" key="2">
    <citation type="submission" date="2019-11" db="EMBL/GenBank/DDBJ databases">
        <authorList>
            <person name="January G."/>
            <person name="Bunk B."/>
        </authorList>
    </citation>
    <scope>NUCLEOTIDE SEQUENCE</scope>
    <source>
        <strain evidence="3">3.6</strain>
    </source>
</reference>
<dbReference type="InterPro" id="IPR011335">
    <property type="entry name" value="Restrct_endonuc-II-like"/>
</dbReference>
<dbReference type="PANTHER" id="PTHR34039">
    <property type="entry name" value="UPF0102 PROTEIN YRAN"/>
    <property type="match status" value="1"/>
</dbReference>
<dbReference type="Gene3D" id="3.40.1350.10">
    <property type="match status" value="1"/>
</dbReference>
<evidence type="ECO:0000313" key="3">
    <source>
        <dbReference type="EMBL" id="QMV15362.1"/>
    </source>
</evidence>
<evidence type="ECO:0000256" key="2">
    <source>
        <dbReference type="HAMAP-Rule" id="MF_00048"/>
    </source>
</evidence>
<evidence type="ECO:0000256" key="1">
    <source>
        <dbReference type="ARBA" id="ARBA00006738"/>
    </source>
</evidence>
<dbReference type="InterPro" id="IPR003509">
    <property type="entry name" value="UPF0102_YraN-like"/>
</dbReference>
<dbReference type="EMBL" id="CP046268">
    <property type="protein sequence ID" value="QMV15362.1"/>
    <property type="molecule type" value="Genomic_DNA"/>
</dbReference>
<comment type="similarity">
    <text evidence="1 2">Belongs to the UPF0102 family.</text>
</comment>
<organism evidence="4 5">
    <name type="scientific">Vibrio spartinae</name>
    <dbReference type="NCBI Taxonomy" id="1918945"/>
    <lineage>
        <taxon>Bacteria</taxon>
        <taxon>Pseudomonadati</taxon>
        <taxon>Pseudomonadota</taxon>
        <taxon>Gammaproteobacteria</taxon>
        <taxon>Vibrionales</taxon>
        <taxon>Vibrionaceae</taxon>
        <taxon>Vibrio</taxon>
    </lineage>
</organism>
<dbReference type="GO" id="GO:0003676">
    <property type="term" value="F:nucleic acid binding"/>
    <property type="evidence" value="ECO:0007669"/>
    <property type="project" value="InterPro"/>
</dbReference>
<evidence type="ECO:0000313" key="4">
    <source>
        <dbReference type="EMBL" id="SIO93233.1"/>
    </source>
</evidence>
<dbReference type="SUPFAM" id="SSF52980">
    <property type="entry name" value="Restriction endonuclease-like"/>
    <property type="match status" value="1"/>
</dbReference>
<protein>
    <recommendedName>
        <fullName evidence="2">UPF0102 protein VSP9026_00884</fullName>
    </recommendedName>
</protein>
<dbReference type="InterPro" id="IPR011856">
    <property type="entry name" value="tRNA_endonuc-like_dom_sf"/>
</dbReference>
<keyword evidence="6" id="KW-1185">Reference proteome</keyword>
<dbReference type="HAMAP" id="MF_00048">
    <property type="entry name" value="UPF0102"/>
    <property type="match status" value="1"/>
</dbReference>
<dbReference type="Proteomes" id="UP000515264">
    <property type="component" value="Chromosome 1"/>
</dbReference>